<dbReference type="InterPro" id="IPR048950">
    <property type="entry name" value="Ppx_GppA_C"/>
</dbReference>
<reference evidence="4 5" key="1">
    <citation type="submission" date="2024-01" db="EMBL/GenBank/DDBJ databases">
        <title>Seven novel Bacillus-like species.</title>
        <authorList>
            <person name="Liu G."/>
        </authorList>
    </citation>
    <scope>NUCLEOTIDE SEQUENCE [LARGE SCALE GENOMIC DNA]</scope>
    <source>
        <strain evidence="4 5">FJAT-51614</strain>
    </source>
</reference>
<dbReference type="EC" id="3.6.1.-" evidence="4"/>
<organism evidence="4 5">
    <name type="scientific">Psychrobacillus mangrovi</name>
    <dbReference type="NCBI Taxonomy" id="3117745"/>
    <lineage>
        <taxon>Bacteria</taxon>
        <taxon>Bacillati</taxon>
        <taxon>Bacillota</taxon>
        <taxon>Bacilli</taxon>
        <taxon>Bacillales</taxon>
        <taxon>Bacillaceae</taxon>
        <taxon>Psychrobacillus</taxon>
    </lineage>
</organism>
<dbReference type="Gene3D" id="1.10.3210.10">
    <property type="entry name" value="Hypothetical protein af1432"/>
    <property type="match status" value="1"/>
</dbReference>
<feature type="domain" description="Ppx/GppA phosphatase N-terminal" evidence="2">
    <location>
        <begin position="38"/>
        <end position="306"/>
    </location>
</feature>
<comment type="caution">
    <text evidence="4">The sequence shown here is derived from an EMBL/GenBank/DDBJ whole genome shotgun (WGS) entry which is preliminary data.</text>
</comment>
<evidence type="ECO:0000259" key="2">
    <source>
        <dbReference type="Pfam" id="PF02541"/>
    </source>
</evidence>
<dbReference type="RefSeq" id="WP_336495864.1">
    <property type="nucleotide sequence ID" value="NZ_JBAWSY010000001.1"/>
</dbReference>
<dbReference type="CDD" id="cd24052">
    <property type="entry name" value="ASKHA_NBD_HpPPX-GppA-like"/>
    <property type="match status" value="1"/>
</dbReference>
<name>A0ABU8EZW6_9BACI</name>
<dbReference type="Proteomes" id="UP001364890">
    <property type="component" value="Unassembled WGS sequence"/>
</dbReference>
<evidence type="ECO:0000256" key="1">
    <source>
        <dbReference type="ARBA" id="ARBA00007125"/>
    </source>
</evidence>
<keyword evidence="5" id="KW-1185">Reference proteome</keyword>
<evidence type="ECO:0000313" key="4">
    <source>
        <dbReference type="EMBL" id="MEI4768303.1"/>
    </source>
</evidence>
<dbReference type="EMBL" id="JBAWSY010000001">
    <property type="protein sequence ID" value="MEI4768303.1"/>
    <property type="molecule type" value="Genomic_DNA"/>
</dbReference>
<keyword evidence="4" id="KW-0378">Hydrolase</keyword>
<evidence type="ECO:0000313" key="5">
    <source>
        <dbReference type="Proteomes" id="UP001364890"/>
    </source>
</evidence>
<feature type="domain" description="Ppx/GppA phosphatase C-terminal" evidence="3">
    <location>
        <begin position="320"/>
        <end position="429"/>
    </location>
</feature>
<dbReference type="SUPFAM" id="SSF109604">
    <property type="entry name" value="HD-domain/PDEase-like"/>
    <property type="match status" value="1"/>
</dbReference>
<proteinExistence type="inferred from homology"/>
<gene>
    <name evidence="4" type="ORF">WAX74_01370</name>
</gene>
<accession>A0ABU8EZW6</accession>
<dbReference type="InterPro" id="IPR043129">
    <property type="entry name" value="ATPase_NBD"/>
</dbReference>
<dbReference type="GO" id="GO:0016787">
    <property type="term" value="F:hydrolase activity"/>
    <property type="evidence" value="ECO:0007669"/>
    <property type="project" value="UniProtKB-KW"/>
</dbReference>
<comment type="similarity">
    <text evidence="1">Belongs to the GppA/Ppx family.</text>
</comment>
<dbReference type="InterPro" id="IPR050273">
    <property type="entry name" value="GppA/Ppx_hydrolase"/>
</dbReference>
<evidence type="ECO:0000259" key="3">
    <source>
        <dbReference type="Pfam" id="PF21447"/>
    </source>
</evidence>
<sequence length="516" mass="59249">MTIKTERKAIIDIGSNTIRLVVYSYNSSQGLVEHHNFKTVARLSMYIMKNGNLSADGINVLIDTLTKFKEILLDIHVKDVFVAATAAIRQARNQTEILELVKNDVGFNLQILSEEQEAYFGYFAVIHSTNISNAVTIDMGGGSTEVTYFKDKKIIHFHSFSFGAVSLKGKFIKGTTITHEEKLELIEYVSEQFHSLGWLNQLHVPIVTIGGSARNLALVDQQRKSFPLNGIHQYELKNEDLQEISFMFAQYSLDGLKKIDGLSSDRSDIIVPALETFRTFMEVVDAPLMVYSKKGLREGIIFSQLAERFPEDFNKNEVTKKSIRHILGKFHVNEEEVSHLYDIFQKIYLSFVHWKYIDPIENDEFLFYAYQLYHIGKHIDQDAVSQHTFYLITNLSIDGISNEERLKFALLASYQNRDTFKRYVNSLPSYLNEREFKQLRDIGALFKFTKGLDILSRSTINDVLLENLASEITITFVVSNNYMLEKYQAEKLKKHVGKICSKDVLVEFKISEEKAT</sequence>
<dbReference type="SUPFAM" id="SSF53067">
    <property type="entry name" value="Actin-like ATPase domain"/>
    <property type="match status" value="2"/>
</dbReference>
<dbReference type="PANTHER" id="PTHR30005:SF0">
    <property type="entry name" value="RETROGRADE REGULATION PROTEIN 2"/>
    <property type="match status" value="1"/>
</dbReference>
<dbReference type="Pfam" id="PF02541">
    <property type="entry name" value="Ppx-GppA"/>
    <property type="match status" value="1"/>
</dbReference>
<dbReference type="Gene3D" id="3.30.420.150">
    <property type="entry name" value="Exopolyphosphatase. Domain 2"/>
    <property type="match status" value="1"/>
</dbReference>
<protein>
    <submittedName>
        <fullName evidence="4">Ppx/GppA family phosphatase</fullName>
        <ecNumber evidence="4">3.6.1.-</ecNumber>
    </submittedName>
</protein>
<dbReference type="Gene3D" id="3.30.420.40">
    <property type="match status" value="1"/>
</dbReference>
<dbReference type="InterPro" id="IPR003695">
    <property type="entry name" value="Ppx_GppA_N"/>
</dbReference>
<dbReference type="PANTHER" id="PTHR30005">
    <property type="entry name" value="EXOPOLYPHOSPHATASE"/>
    <property type="match status" value="1"/>
</dbReference>
<dbReference type="Pfam" id="PF21447">
    <property type="entry name" value="Ppx-GppA_III"/>
    <property type="match status" value="1"/>
</dbReference>